<dbReference type="InterPro" id="IPR017956">
    <property type="entry name" value="AT_hook_DNA-bd_motif"/>
</dbReference>
<dbReference type="SMART" id="SM00384">
    <property type="entry name" value="AT_hook"/>
    <property type="match status" value="4"/>
</dbReference>
<dbReference type="AlphaFoldDB" id="A0AAF3F5M1"/>
<keyword evidence="2" id="KW-1185">Reference proteome</keyword>
<protein>
    <submittedName>
        <fullName evidence="3">Uncharacterized protein</fullName>
    </submittedName>
</protein>
<feature type="compositionally biased region" description="Basic and acidic residues" evidence="1">
    <location>
        <begin position="1"/>
        <end position="11"/>
    </location>
</feature>
<name>A0AAF3F5M1_9BILA</name>
<evidence type="ECO:0000313" key="2">
    <source>
        <dbReference type="Proteomes" id="UP000887575"/>
    </source>
</evidence>
<feature type="compositionally biased region" description="Basic and acidic residues" evidence="1">
    <location>
        <begin position="33"/>
        <end position="42"/>
    </location>
</feature>
<feature type="compositionally biased region" description="Basic and acidic residues" evidence="1">
    <location>
        <begin position="156"/>
        <end position="169"/>
    </location>
</feature>
<dbReference type="GO" id="GO:0003677">
    <property type="term" value="F:DNA binding"/>
    <property type="evidence" value="ECO:0007669"/>
    <property type="project" value="InterPro"/>
</dbReference>
<dbReference type="WBParaSite" id="MBELARI_LOCUS21890">
    <property type="protein sequence ID" value="MBELARI_LOCUS21890"/>
    <property type="gene ID" value="MBELARI_LOCUS21890"/>
</dbReference>
<feature type="region of interest" description="Disordered" evidence="1">
    <location>
        <begin position="399"/>
        <end position="461"/>
    </location>
</feature>
<feature type="compositionally biased region" description="Basic and acidic residues" evidence="1">
    <location>
        <begin position="119"/>
        <end position="135"/>
    </location>
</feature>
<feature type="compositionally biased region" description="Polar residues" evidence="1">
    <location>
        <begin position="407"/>
        <end position="416"/>
    </location>
</feature>
<evidence type="ECO:0000313" key="3">
    <source>
        <dbReference type="WBParaSite" id="MBELARI_LOCUS21890"/>
    </source>
</evidence>
<feature type="compositionally biased region" description="Basic residues" evidence="1">
    <location>
        <begin position="577"/>
        <end position="588"/>
    </location>
</feature>
<reference evidence="3" key="1">
    <citation type="submission" date="2024-02" db="UniProtKB">
        <authorList>
            <consortium name="WormBaseParasite"/>
        </authorList>
    </citation>
    <scope>IDENTIFICATION</scope>
</reference>
<evidence type="ECO:0000256" key="1">
    <source>
        <dbReference type="SAM" id="MobiDB-lite"/>
    </source>
</evidence>
<feature type="compositionally biased region" description="Low complexity" evidence="1">
    <location>
        <begin position="320"/>
        <end position="330"/>
    </location>
</feature>
<feature type="compositionally biased region" description="Basic and acidic residues" evidence="1">
    <location>
        <begin position="297"/>
        <end position="315"/>
    </location>
</feature>
<feature type="region of interest" description="Disordered" evidence="1">
    <location>
        <begin position="205"/>
        <end position="230"/>
    </location>
</feature>
<proteinExistence type="predicted"/>
<feature type="region of interest" description="Disordered" evidence="1">
    <location>
        <begin position="1"/>
        <end position="183"/>
    </location>
</feature>
<dbReference type="Proteomes" id="UP000887575">
    <property type="component" value="Unassembled WGS sequence"/>
</dbReference>
<sequence>MSMTTREKKVLDAIPLPSRSPPQTTRTSLPMRDSNEENRRPENDDDAFTRQLTNDEDPSTKQDSSKDTMKTQFRIIPITGEQGTSLVLGDKTNGQQTYSKSRKPIGPEGVNIAKRRGRARSEQGGNKKTEVETPKKGQRPRKSSNLAHFYEMAGSFKHENVEDKHELQKTPKKRGRPPGVSKHLRTEVFSSVEKFDSLLSSHQQQSLQNASIVKKKRVPPPFHRLNATKTKISDSMSPALSYVPTIPTSPINASTFPFDDDDDIIFLGGPEEQKNAGSTFGSIDGNDDVDDMVWIDSSKEQKNDKSQLQKDEMVKESQGSSSASSTLSALIGRPRGRPRKEKIPENKVPKKRGRPRKQLGPVNMEALDLILAQPTYGGRPVRKRAWQDLRAIDVFSSSDEEVKRPKASTSRISTPRNVAKNDGKNLQSGGRAKKEMETSLGALTPTTSSRNRSPLFENDASISSSSPWLVVDDLEIGAEEEEQPLSPNLNQEPLRTPVKPRERVYEDLVLPEYDWRLPREDLYEDKDVPLPLNLRDFQHTPRVLPKFKAKTENAYFLELDAYEEQKEKEKRIEQRRRQANKVQSHGRLRNSQQQQLQDFSDPLFLSPLEDRAAHLRAEMESLIGRFGGLCDEARELIPDLSKGVVLKAVDQMMRKDYNDSLYKRKP</sequence>
<feature type="region of interest" description="Disordered" evidence="1">
    <location>
        <begin position="570"/>
        <end position="594"/>
    </location>
</feature>
<organism evidence="2 3">
    <name type="scientific">Mesorhabditis belari</name>
    <dbReference type="NCBI Taxonomy" id="2138241"/>
    <lineage>
        <taxon>Eukaryota</taxon>
        <taxon>Metazoa</taxon>
        <taxon>Ecdysozoa</taxon>
        <taxon>Nematoda</taxon>
        <taxon>Chromadorea</taxon>
        <taxon>Rhabditida</taxon>
        <taxon>Rhabditina</taxon>
        <taxon>Rhabditomorpha</taxon>
        <taxon>Rhabditoidea</taxon>
        <taxon>Rhabditidae</taxon>
        <taxon>Mesorhabditinae</taxon>
        <taxon>Mesorhabditis</taxon>
    </lineage>
</organism>
<accession>A0AAF3F5M1</accession>
<feature type="region of interest" description="Disordered" evidence="1">
    <location>
        <begin position="260"/>
        <end position="362"/>
    </location>
</feature>
<feature type="compositionally biased region" description="Basic and acidic residues" evidence="1">
    <location>
        <begin position="58"/>
        <end position="69"/>
    </location>
</feature>